<evidence type="ECO:0000256" key="1">
    <source>
        <dbReference type="ARBA" id="ARBA00000085"/>
    </source>
</evidence>
<keyword evidence="7" id="KW-0472">Membrane</keyword>
<dbReference type="GO" id="GO:0000155">
    <property type="term" value="F:phosphorelay sensor kinase activity"/>
    <property type="evidence" value="ECO:0007669"/>
    <property type="project" value="InterPro"/>
</dbReference>
<keyword evidence="5 9" id="KW-0418">Kinase</keyword>
<keyword evidence="4" id="KW-0808">Transferase</keyword>
<dbReference type="AlphaFoldDB" id="A0A932YWS1"/>
<feature type="transmembrane region" description="Helical" evidence="7">
    <location>
        <begin position="27"/>
        <end position="47"/>
    </location>
</feature>
<dbReference type="EC" id="2.7.13.3" evidence="2"/>
<evidence type="ECO:0000256" key="6">
    <source>
        <dbReference type="ARBA" id="ARBA00023012"/>
    </source>
</evidence>
<feature type="transmembrane region" description="Helical" evidence="7">
    <location>
        <begin position="56"/>
        <end position="79"/>
    </location>
</feature>
<name>A0A932YWS1_9BACT</name>
<evidence type="ECO:0000259" key="8">
    <source>
        <dbReference type="PROSITE" id="PS50109"/>
    </source>
</evidence>
<dbReference type="CDD" id="cd00082">
    <property type="entry name" value="HisKA"/>
    <property type="match status" value="1"/>
</dbReference>
<dbReference type="InterPro" id="IPR036097">
    <property type="entry name" value="HisK_dim/P_sf"/>
</dbReference>
<protein>
    <recommendedName>
        <fullName evidence="2">histidine kinase</fullName>
        <ecNumber evidence="2">2.7.13.3</ecNumber>
    </recommendedName>
</protein>
<dbReference type="InterPro" id="IPR003594">
    <property type="entry name" value="HATPase_dom"/>
</dbReference>
<dbReference type="SMART" id="SM00387">
    <property type="entry name" value="HATPase_c"/>
    <property type="match status" value="1"/>
</dbReference>
<comment type="caution">
    <text evidence="9">The sequence shown here is derived from an EMBL/GenBank/DDBJ whole genome shotgun (WGS) entry which is preliminary data.</text>
</comment>
<evidence type="ECO:0000256" key="3">
    <source>
        <dbReference type="ARBA" id="ARBA00022553"/>
    </source>
</evidence>
<dbReference type="InterPro" id="IPR003661">
    <property type="entry name" value="HisK_dim/P_dom"/>
</dbReference>
<feature type="domain" description="Histidine kinase" evidence="8">
    <location>
        <begin position="95"/>
        <end position="316"/>
    </location>
</feature>
<dbReference type="FunFam" id="3.30.565.10:FF:000006">
    <property type="entry name" value="Sensor histidine kinase WalK"/>
    <property type="match status" value="1"/>
</dbReference>
<sequence>MPKFLRRLNVVTECRELHLGLWSCPPFLFVVMGAVNIAAMSVSYLFANRYVAEPQLAALIVIGVALIFFIVGVFIIHGFTQIAEANRMKSEFIAIVSHQLRSPLSVFKWILSALVKDQAPAGAGVRNTESYLEMLRDNAEKMIQLVNILLEVSRIEAGRMILRRDAVRIGVITEEIVHSFAAYARASNLTIDYVAPVDLPPVAGDTEKIRMVIQNLVDNAIRYSFGGGRVVVTIAPHDGLLEWKVRDSGVGIPKEQHAMVFQKFFRSEHAVRAETQGSGLGLYIARSVIAALGGEIGFESEEGRGSTFWFRLPLYKG</sequence>
<dbReference type="Pfam" id="PF00512">
    <property type="entry name" value="HisKA"/>
    <property type="match status" value="1"/>
</dbReference>
<reference evidence="9" key="1">
    <citation type="submission" date="2020-07" db="EMBL/GenBank/DDBJ databases">
        <title>Huge and variable diversity of episymbiotic CPR bacteria and DPANN archaea in groundwater ecosystems.</title>
        <authorList>
            <person name="He C.Y."/>
            <person name="Keren R."/>
            <person name="Whittaker M."/>
            <person name="Farag I.F."/>
            <person name="Doudna J."/>
            <person name="Cate J.H.D."/>
            <person name="Banfield J.F."/>
        </authorList>
    </citation>
    <scope>NUCLEOTIDE SEQUENCE</scope>
    <source>
        <strain evidence="9">NC_groundwater_1225_Ag_S-0.1um_56_177</strain>
    </source>
</reference>
<evidence type="ECO:0000256" key="2">
    <source>
        <dbReference type="ARBA" id="ARBA00012438"/>
    </source>
</evidence>
<dbReference type="InterPro" id="IPR050736">
    <property type="entry name" value="Sensor_HK_Regulatory"/>
</dbReference>
<keyword evidence="7" id="KW-1133">Transmembrane helix</keyword>
<proteinExistence type="predicted"/>
<dbReference type="Gene3D" id="1.10.287.130">
    <property type="match status" value="1"/>
</dbReference>
<dbReference type="SUPFAM" id="SSF47384">
    <property type="entry name" value="Homodimeric domain of signal transducing histidine kinase"/>
    <property type="match status" value="1"/>
</dbReference>
<organism evidence="9 10">
    <name type="scientific">Candidatus Sungiibacteriota bacterium</name>
    <dbReference type="NCBI Taxonomy" id="2750080"/>
    <lineage>
        <taxon>Bacteria</taxon>
        <taxon>Candidatus Sungiibacteriota</taxon>
    </lineage>
</organism>
<gene>
    <name evidence="9" type="ORF">HY473_02195</name>
</gene>
<dbReference type="InterPro" id="IPR036890">
    <property type="entry name" value="HATPase_C_sf"/>
</dbReference>
<dbReference type="Gene3D" id="3.30.565.10">
    <property type="entry name" value="Histidine kinase-like ATPase, C-terminal domain"/>
    <property type="match status" value="1"/>
</dbReference>
<evidence type="ECO:0000256" key="7">
    <source>
        <dbReference type="SAM" id="Phobius"/>
    </source>
</evidence>
<dbReference type="PROSITE" id="PS50109">
    <property type="entry name" value="HIS_KIN"/>
    <property type="match status" value="1"/>
</dbReference>
<keyword evidence="7" id="KW-0812">Transmembrane</keyword>
<accession>A0A932YWS1</accession>
<dbReference type="EMBL" id="JACQMI010000013">
    <property type="protein sequence ID" value="MBI4132871.1"/>
    <property type="molecule type" value="Genomic_DNA"/>
</dbReference>
<dbReference type="InterPro" id="IPR005467">
    <property type="entry name" value="His_kinase_dom"/>
</dbReference>
<evidence type="ECO:0000313" key="10">
    <source>
        <dbReference type="Proteomes" id="UP000756703"/>
    </source>
</evidence>
<dbReference type="PANTHER" id="PTHR43711">
    <property type="entry name" value="TWO-COMPONENT HISTIDINE KINASE"/>
    <property type="match status" value="1"/>
</dbReference>
<dbReference type="Pfam" id="PF02518">
    <property type="entry name" value="HATPase_c"/>
    <property type="match status" value="1"/>
</dbReference>
<dbReference type="InterPro" id="IPR004358">
    <property type="entry name" value="Sig_transdc_His_kin-like_C"/>
</dbReference>
<dbReference type="CDD" id="cd00075">
    <property type="entry name" value="HATPase"/>
    <property type="match status" value="1"/>
</dbReference>
<keyword evidence="6" id="KW-0902">Two-component regulatory system</keyword>
<evidence type="ECO:0000256" key="4">
    <source>
        <dbReference type="ARBA" id="ARBA00022679"/>
    </source>
</evidence>
<dbReference type="SMART" id="SM00388">
    <property type="entry name" value="HisKA"/>
    <property type="match status" value="1"/>
</dbReference>
<evidence type="ECO:0000313" key="9">
    <source>
        <dbReference type="EMBL" id="MBI4132871.1"/>
    </source>
</evidence>
<keyword evidence="3" id="KW-0597">Phosphoprotein</keyword>
<dbReference type="PANTHER" id="PTHR43711:SF31">
    <property type="entry name" value="HISTIDINE KINASE"/>
    <property type="match status" value="1"/>
</dbReference>
<dbReference type="SUPFAM" id="SSF55874">
    <property type="entry name" value="ATPase domain of HSP90 chaperone/DNA topoisomerase II/histidine kinase"/>
    <property type="match status" value="1"/>
</dbReference>
<evidence type="ECO:0000256" key="5">
    <source>
        <dbReference type="ARBA" id="ARBA00022777"/>
    </source>
</evidence>
<comment type="catalytic activity">
    <reaction evidence="1">
        <text>ATP + protein L-histidine = ADP + protein N-phospho-L-histidine.</text>
        <dbReference type="EC" id="2.7.13.3"/>
    </reaction>
</comment>
<dbReference type="Proteomes" id="UP000756703">
    <property type="component" value="Unassembled WGS sequence"/>
</dbReference>
<dbReference type="PRINTS" id="PR00344">
    <property type="entry name" value="BCTRLSENSOR"/>
</dbReference>